<keyword evidence="3" id="KW-0812">Transmembrane</keyword>
<protein>
    <submittedName>
        <fullName evidence="5">TRAF3-interacting JNK-activating modulator isoform X1</fullName>
    </submittedName>
</protein>
<feature type="coiled-coil region" evidence="1">
    <location>
        <begin position="397"/>
        <end position="452"/>
    </location>
</feature>
<evidence type="ECO:0000256" key="1">
    <source>
        <dbReference type="SAM" id="Coils"/>
    </source>
</evidence>
<feature type="coiled-coil region" evidence="1">
    <location>
        <begin position="341"/>
        <end position="368"/>
    </location>
</feature>
<sequence length="604" mass="70444">MRWLSRVKASGGRTAMDDLSVSGIQLSPVKDFDQIVEFRAQKHEHLRGRNNVTSCRSPTRDLDTKLIKNELKEKRQLEFLRRRSVSPEPCGSKSTTRPSKRKTSAHTFSMKYYSSSSRSETLHTHTQTFPTANGHPVSLRPNSSISEDPGTNKWASLWSEQITLMRQERGHIRKQASTSTTMTESNQHRMRSSHKRDNVQKTSITTFFQTESIQKPSVQTENILYKKTLRESGVQTASGLVTVRESDIQRLAEYLQEALWREEVVKQKLAALQESTSNLMNSSNKTWTTRCTEDLLRNKIKGLEAQLQICLQKFPKDGMKKLLLQMEKQRMVYEEKALVALQKATQEKTEALNKAETLQEALITVKAEALHWQSLYEELNLSSGQLRENQHLSNEQLQQLHSQVELSRAREDELREEVVSLRQEKQELQYNIRLLEEDNQTLREEIQHLKDSSDERPDFIVQECAMSEKAETRLTVRRDSQVEEHLRHTQEKLQHKERECEELKAELHAMEQECQSSQARLSQCRDELRQLSHRHKRPTLCHSWWKVCMFFLLLLAVAGVTMLWMWHPPFREQVDDLYADIETRIEDYLMEMASPQNSGCFRPI</sequence>
<organism evidence="4 5">
    <name type="scientific">Parambassis ranga</name>
    <name type="common">Indian glassy fish</name>
    <dbReference type="NCBI Taxonomy" id="210632"/>
    <lineage>
        <taxon>Eukaryota</taxon>
        <taxon>Metazoa</taxon>
        <taxon>Chordata</taxon>
        <taxon>Craniata</taxon>
        <taxon>Vertebrata</taxon>
        <taxon>Euteleostomi</taxon>
        <taxon>Actinopterygii</taxon>
        <taxon>Neopterygii</taxon>
        <taxon>Teleostei</taxon>
        <taxon>Neoteleostei</taxon>
        <taxon>Acanthomorphata</taxon>
        <taxon>Ovalentaria</taxon>
        <taxon>Ambassidae</taxon>
        <taxon>Parambassis</taxon>
    </lineage>
</organism>
<dbReference type="CTD" id="80342"/>
<dbReference type="Proteomes" id="UP000515145">
    <property type="component" value="Chromosome 7"/>
</dbReference>
<evidence type="ECO:0000256" key="2">
    <source>
        <dbReference type="SAM" id="MobiDB-lite"/>
    </source>
</evidence>
<keyword evidence="3" id="KW-0472">Membrane</keyword>
<dbReference type="InterPro" id="IPR051176">
    <property type="entry name" value="Cent_Immune-Sig_Mod"/>
</dbReference>
<keyword evidence="3" id="KW-1133">Transmembrane helix</keyword>
<feature type="compositionally biased region" description="Polar residues" evidence="2">
    <location>
        <begin position="175"/>
        <end position="185"/>
    </location>
</feature>
<feature type="region of interest" description="Disordered" evidence="2">
    <location>
        <begin position="80"/>
        <end position="107"/>
    </location>
</feature>
<dbReference type="OrthoDB" id="8886722at2759"/>
<dbReference type="AlphaFoldDB" id="A0A6P7IJH3"/>
<dbReference type="GeneID" id="114438507"/>
<evidence type="ECO:0000313" key="4">
    <source>
        <dbReference type="Proteomes" id="UP000515145"/>
    </source>
</evidence>
<dbReference type="PANTHER" id="PTHR15715">
    <property type="entry name" value="CENTROSOMAL PROTEIN OF 170 KDA"/>
    <property type="match status" value="1"/>
</dbReference>
<feature type="coiled-coil region" evidence="1">
    <location>
        <begin position="486"/>
        <end position="534"/>
    </location>
</feature>
<keyword evidence="4" id="KW-1185">Reference proteome</keyword>
<proteinExistence type="predicted"/>
<feature type="transmembrane region" description="Helical" evidence="3">
    <location>
        <begin position="544"/>
        <end position="566"/>
    </location>
</feature>
<gene>
    <name evidence="5" type="primary">traf3ip3</name>
</gene>
<dbReference type="InParanoid" id="A0A6P7IJH3"/>
<dbReference type="CDD" id="cd21912">
    <property type="entry name" value="CC1_T3JAM"/>
    <property type="match status" value="1"/>
</dbReference>
<reference evidence="5" key="1">
    <citation type="submission" date="2025-08" db="UniProtKB">
        <authorList>
            <consortium name="RefSeq"/>
        </authorList>
    </citation>
    <scope>IDENTIFICATION</scope>
</reference>
<keyword evidence="1" id="KW-0175">Coiled coil</keyword>
<accession>A0A6P7IJH3</accession>
<name>A0A6P7IJH3_9TELE</name>
<evidence type="ECO:0000256" key="3">
    <source>
        <dbReference type="SAM" id="Phobius"/>
    </source>
</evidence>
<evidence type="ECO:0000313" key="5">
    <source>
        <dbReference type="RefSeq" id="XP_028265723.1"/>
    </source>
</evidence>
<dbReference type="RefSeq" id="XP_028265723.1">
    <property type="nucleotide sequence ID" value="XM_028409922.1"/>
</dbReference>
<dbReference type="PANTHER" id="PTHR15715:SF21">
    <property type="entry name" value="TRAF3-INTERACTING JNK-ACTIVATING MODULATOR"/>
    <property type="match status" value="1"/>
</dbReference>
<feature type="region of interest" description="Disordered" evidence="2">
    <location>
        <begin position="172"/>
        <end position="198"/>
    </location>
</feature>